<evidence type="ECO:0000313" key="1">
    <source>
        <dbReference type="EMBL" id="KZV29508.1"/>
    </source>
</evidence>
<protein>
    <submittedName>
        <fullName evidence="1">Uncharacterized protein</fullName>
    </submittedName>
</protein>
<organism evidence="1 2">
    <name type="scientific">Dorcoceras hygrometricum</name>
    <dbReference type="NCBI Taxonomy" id="472368"/>
    <lineage>
        <taxon>Eukaryota</taxon>
        <taxon>Viridiplantae</taxon>
        <taxon>Streptophyta</taxon>
        <taxon>Embryophyta</taxon>
        <taxon>Tracheophyta</taxon>
        <taxon>Spermatophyta</taxon>
        <taxon>Magnoliopsida</taxon>
        <taxon>eudicotyledons</taxon>
        <taxon>Gunneridae</taxon>
        <taxon>Pentapetalae</taxon>
        <taxon>asterids</taxon>
        <taxon>lamiids</taxon>
        <taxon>Lamiales</taxon>
        <taxon>Gesneriaceae</taxon>
        <taxon>Didymocarpoideae</taxon>
        <taxon>Trichosporeae</taxon>
        <taxon>Loxocarpinae</taxon>
        <taxon>Dorcoceras</taxon>
    </lineage>
</organism>
<dbReference type="EMBL" id="KV009365">
    <property type="protein sequence ID" value="KZV29508.1"/>
    <property type="molecule type" value="Genomic_DNA"/>
</dbReference>
<name>A0A2Z7B6C1_9LAMI</name>
<keyword evidence="2" id="KW-1185">Reference proteome</keyword>
<sequence length="192" mass="22114">MQYLNRAMHEKDYQESSVDKEQRLSYADLINHHHLEIFRCDDSADHHKAVWYSGTMTQPATTSKQRWTFQARRLSRLITTCKGIHISKESGSIFTVHPNPISVDCRRFSPPLGARLVALSSSSLGLSIDTSLETEVTGFEEHEVVTVFVAEICYWALGIKLFEFRFELILRYLNRFELIVAFVEFAVKLLGQ</sequence>
<gene>
    <name evidence="1" type="ORF">F511_24011</name>
</gene>
<reference evidence="1 2" key="1">
    <citation type="journal article" date="2015" name="Proc. Natl. Acad. Sci. U.S.A.">
        <title>The resurrection genome of Boea hygrometrica: A blueprint for survival of dehydration.</title>
        <authorList>
            <person name="Xiao L."/>
            <person name="Yang G."/>
            <person name="Zhang L."/>
            <person name="Yang X."/>
            <person name="Zhao S."/>
            <person name="Ji Z."/>
            <person name="Zhou Q."/>
            <person name="Hu M."/>
            <person name="Wang Y."/>
            <person name="Chen M."/>
            <person name="Xu Y."/>
            <person name="Jin H."/>
            <person name="Xiao X."/>
            <person name="Hu G."/>
            <person name="Bao F."/>
            <person name="Hu Y."/>
            <person name="Wan P."/>
            <person name="Li L."/>
            <person name="Deng X."/>
            <person name="Kuang T."/>
            <person name="Xiang C."/>
            <person name="Zhu J.K."/>
            <person name="Oliver M.J."/>
            <person name="He Y."/>
        </authorList>
    </citation>
    <scope>NUCLEOTIDE SEQUENCE [LARGE SCALE GENOMIC DNA]</scope>
    <source>
        <strain evidence="2">cv. XS01</strain>
    </source>
</reference>
<proteinExistence type="predicted"/>
<accession>A0A2Z7B6C1</accession>
<dbReference type="Proteomes" id="UP000250235">
    <property type="component" value="Unassembled WGS sequence"/>
</dbReference>
<dbReference type="AlphaFoldDB" id="A0A2Z7B6C1"/>
<evidence type="ECO:0000313" key="2">
    <source>
        <dbReference type="Proteomes" id="UP000250235"/>
    </source>
</evidence>